<evidence type="ECO:0000256" key="4">
    <source>
        <dbReference type="ARBA" id="ARBA00022452"/>
    </source>
</evidence>
<keyword evidence="4" id="KW-1134">Transmembrane beta strand</keyword>
<organism evidence="9 10">
    <name type="scientific">Micavibrio aeruginosavorus (strain ARL-13)</name>
    <dbReference type="NCBI Taxonomy" id="856793"/>
    <lineage>
        <taxon>Bacteria</taxon>
        <taxon>Pseudomonadati</taxon>
        <taxon>Bdellovibrionota</taxon>
        <taxon>Bdellovibrionia</taxon>
        <taxon>Bdellovibrionales</taxon>
        <taxon>Pseudobdellovibrionaceae</taxon>
        <taxon>Micavibrio</taxon>
    </lineage>
</organism>
<dbReference type="Gene3D" id="1.20.1600.10">
    <property type="entry name" value="Outer membrane efflux proteins (OEP)"/>
    <property type="match status" value="1"/>
</dbReference>
<dbReference type="NCBIfam" id="TIGR01844">
    <property type="entry name" value="type_I_sec_TolC"/>
    <property type="match status" value="1"/>
</dbReference>
<evidence type="ECO:0000256" key="3">
    <source>
        <dbReference type="ARBA" id="ARBA00022448"/>
    </source>
</evidence>
<accession>G2KMR8</accession>
<keyword evidence="8" id="KW-0732">Signal</keyword>
<dbReference type="InterPro" id="IPR003423">
    <property type="entry name" value="OMP_efflux"/>
</dbReference>
<dbReference type="RefSeq" id="WP_014101678.1">
    <property type="nucleotide sequence ID" value="NC_016026.1"/>
</dbReference>
<evidence type="ECO:0000313" key="10">
    <source>
        <dbReference type="Proteomes" id="UP000009286"/>
    </source>
</evidence>
<comment type="similarity">
    <text evidence="2">Belongs to the outer membrane factor (OMF) (TC 1.B.17) family.</text>
</comment>
<evidence type="ECO:0000256" key="8">
    <source>
        <dbReference type="SAM" id="SignalP"/>
    </source>
</evidence>
<dbReference type="Pfam" id="PF02321">
    <property type="entry name" value="OEP"/>
    <property type="match status" value="2"/>
</dbReference>
<feature type="chain" id="PRO_5003432113" evidence="8">
    <location>
        <begin position="30"/>
        <end position="468"/>
    </location>
</feature>
<dbReference type="eggNOG" id="COG1538">
    <property type="taxonomic scope" value="Bacteria"/>
</dbReference>
<keyword evidence="7" id="KW-0998">Cell outer membrane</keyword>
<dbReference type="SUPFAM" id="SSF56954">
    <property type="entry name" value="Outer membrane efflux proteins (OEP)"/>
    <property type="match status" value="1"/>
</dbReference>
<keyword evidence="6" id="KW-0472">Membrane</keyword>
<keyword evidence="3" id="KW-0813">Transport</keyword>
<dbReference type="Proteomes" id="UP000009286">
    <property type="component" value="Chromosome"/>
</dbReference>
<dbReference type="KEGG" id="mai:MICA_108"/>
<dbReference type="EMBL" id="CP002382">
    <property type="protein sequence ID" value="AEP08455.1"/>
    <property type="molecule type" value="Genomic_DNA"/>
</dbReference>
<dbReference type="STRING" id="856793.MICA_108"/>
<feature type="signal peptide" evidence="8">
    <location>
        <begin position="1"/>
        <end position="29"/>
    </location>
</feature>
<evidence type="ECO:0000256" key="5">
    <source>
        <dbReference type="ARBA" id="ARBA00022692"/>
    </source>
</evidence>
<dbReference type="GO" id="GO:0009279">
    <property type="term" value="C:cell outer membrane"/>
    <property type="evidence" value="ECO:0007669"/>
    <property type="project" value="UniProtKB-SubCell"/>
</dbReference>
<sequence length="468" mass="51636">MTSVRLFKYLTVGVSALALSSALSFGALAQDTGMRASASGEMVAKDPMQISLSEAVGIGVRTNPEYNIVANNRRATDEELNQAKALYLPSIDVAADTGFEHSDDPSTRGGLDDDDEENMWRYEAGITLTQMLFDGFETKHEVGRQKARVESASHRVREASELTGLAIVEAYLDVMRQRELLRIARQNVADHITILEQIEDSSDVGRTTTADLEQTRARLASARANESSVRESLRISEAAYMRAVGEAPKNLVMPLVPVDALAADVEAEVKTALHQSPTLDIFEADMRVANEEYQGAYSTFYPQVDFQANARNGEDLNGVEGRDTSASALLVLNWNLYRGGADNARVREFMSREAQTKEERAKAARGVENEVRQTWARMVSAGERAREFAAQAAANQEVVKAYKDQFDLSRRTLLDVLDAQNELFVSQSNTVNSEFLEMFAVYRLLGLKGELLPVLGVAYSREADPAKM</sequence>
<comment type="subcellular location">
    <subcellularLocation>
        <location evidence="1">Cell outer membrane</location>
    </subcellularLocation>
</comment>
<dbReference type="GO" id="GO:1990281">
    <property type="term" value="C:efflux pump complex"/>
    <property type="evidence" value="ECO:0007669"/>
    <property type="project" value="TreeGrafter"/>
</dbReference>
<evidence type="ECO:0000256" key="2">
    <source>
        <dbReference type="ARBA" id="ARBA00007613"/>
    </source>
</evidence>
<keyword evidence="10" id="KW-1185">Reference proteome</keyword>
<keyword evidence="5" id="KW-0812">Transmembrane</keyword>
<evidence type="ECO:0000313" key="9">
    <source>
        <dbReference type="EMBL" id="AEP08455.1"/>
    </source>
</evidence>
<dbReference type="PANTHER" id="PTHR30026:SF22">
    <property type="entry name" value="OUTER MEMBRANE EFFLUX PROTEIN"/>
    <property type="match status" value="1"/>
</dbReference>
<dbReference type="HOGENOM" id="CLU_012817_0_0_5"/>
<evidence type="ECO:0000256" key="1">
    <source>
        <dbReference type="ARBA" id="ARBA00004442"/>
    </source>
</evidence>
<dbReference type="OrthoDB" id="9814637at2"/>
<reference evidence="9 10" key="1">
    <citation type="journal article" date="2011" name="BMC Genomics">
        <title>Genomic insights into an obligate epibiotic bacterial predator: Micavibrio aeruginosavorus ARL-13.</title>
        <authorList>
            <person name="Wang Z."/>
            <person name="Kadouri D."/>
            <person name="Wu M."/>
        </authorList>
    </citation>
    <scope>NUCLEOTIDE SEQUENCE [LARGE SCALE GENOMIC DNA]</scope>
    <source>
        <strain evidence="9 10">ARL-13</strain>
    </source>
</reference>
<name>G2KMR8_MICAA</name>
<dbReference type="AlphaFoldDB" id="G2KMR8"/>
<dbReference type="PANTHER" id="PTHR30026">
    <property type="entry name" value="OUTER MEMBRANE PROTEIN TOLC"/>
    <property type="match status" value="1"/>
</dbReference>
<gene>
    <name evidence="9" type="ordered locus">MICA_108</name>
</gene>
<dbReference type="GO" id="GO:0015288">
    <property type="term" value="F:porin activity"/>
    <property type="evidence" value="ECO:0007669"/>
    <property type="project" value="TreeGrafter"/>
</dbReference>
<protein>
    <submittedName>
        <fullName evidence="9">Type I secretion outer membrane, TolC family protein</fullName>
    </submittedName>
</protein>
<evidence type="ECO:0000256" key="6">
    <source>
        <dbReference type="ARBA" id="ARBA00023136"/>
    </source>
</evidence>
<dbReference type="GO" id="GO:0015562">
    <property type="term" value="F:efflux transmembrane transporter activity"/>
    <property type="evidence" value="ECO:0007669"/>
    <property type="project" value="InterPro"/>
</dbReference>
<dbReference type="InterPro" id="IPR051906">
    <property type="entry name" value="TolC-like"/>
</dbReference>
<proteinExistence type="inferred from homology"/>
<evidence type="ECO:0000256" key="7">
    <source>
        <dbReference type="ARBA" id="ARBA00023237"/>
    </source>
</evidence>
<dbReference type="InterPro" id="IPR010130">
    <property type="entry name" value="T1SS_OMP_TolC"/>
</dbReference>